<dbReference type="EMBL" id="HACA01003479">
    <property type="protein sequence ID" value="CDW20840.1"/>
    <property type="molecule type" value="Transcribed_RNA"/>
</dbReference>
<name>A0A0K2T4Y8_LEPSM</name>
<evidence type="ECO:0000259" key="5">
    <source>
        <dbReference type="PROSITE" id="PS50052"/>
    </source>
</evidence>
<dbReference type="Gene3D" id="2.30.30.40">
    <property type="entry name" value="SH3 Domains"/>
    <property type="match status" value="1"/>
</dbReference>
<dbReference type="InterPro" id="IPR001452">
    <property type="entry name" value="SH3_domain"/>
</dbReference>
<dbReference type="Gene3D" id="1.10.287.650">
    <property type="entry name" value="L27 domain"/>
    <property type="match status" value="1"/>
</dbReference>
<keyword evidence="2 3" id="KW-0728">SH3 domain</keyword>
<accession>A0A0K2T4Y8</accession>
<dbReference type="PROSITE" id="PS50052">
    <property type="entry name" value="GUANYLATE_KINASE_2"/>
    <property type="match status" value="1"/>
</dbReference>
<comment type="similarity">
    <text evidence="1">Belongs to the MAGUK family.</text>
</comment>
<dbReference type="PANTHER" id="PTHR23122">
    <property type="entry name" value="MEMBRANE-ASSOCIATED GUANYLATE KINASE MAGUK"/>
    <property type="match status" value="1"/>
</dbReference>
<dbReference type="InterPro" id="IPR008144">
    <property type="entry name" value="Guanylate_kin-like_dom"/>
</dbReference>
<dbReference type="SMART" id="SM00228">
    <property type="entry name" value="PDZ"/>
    <property type="match status" value="1"/>
</dbReference>
<reference evidence="9" key="1">
    <citation type="submission" date="2014-05" db="EMBL/GenBank/DDBJ databases">
        <authorList>
            <person name="Chronopoulou M."/>
        </authorList>
    </citation>
    <scope>NUCLEOTIDE SEQUENCE</scope>
    <source>
        <tissue evidence="9">Whole organism</tissue>
    </source>
</reference>
<dbReference type="InterPro" id="IPR036892">
    <property type="entry name" value="L27_dom_sf"/>
</dbReference>
<feature type="domain" description="Guanylate kinase-like" evidence="5">
    <location>
        <begin position="395"/>
        <end position="586"/>
    </location>
</feature>
<evidence type="ECO:0000259" key="7">
    <source>
        <dbReference type="PROSITE" id="PS51022"/>
    </source>
</evidence>
<dbReference type="InterPro" id="IPR050716">
    <property type="entry name" value="MAGUK"/>
</dbReference>
<dbReference type="InterPro" id="IPR020590">
    <property type="entry name" value="Guanylate_kinase_CS"/>
</dbReference>
<dbReference type="SUPFAM" id="SSF50044">
    <property type="entry name" value="SH3-domain"/>
    <property type="match status" value="1"/>
</dbReference>
<feature type="domain" description="PDZ" evidence="6">
    <location>
        <begin position="138"/>
        <end position="229"/>
    </location>
</feature>
<dbReference type="InterPro" id="IPR027417">
    <property type="entry name" value="P-loop_NTPase"/>
</dbReference>
<evidence type="ECO:0000259" key="6">
    <source>
        <dbReference type="PROSITE" id="PS50106"/>
    </source>
</evidence>
<evidence type="ECO:0000313" key="9">
    <source>
        <dbReference type="EMBL" id="CDW20840.1"/>
    </source>
</evidence>
<dbReference type="InterPro" id="IPR001478">
    <property type="entry name" value="PDZ"/>
</dbReference>
<dbReference type="GO" id="GO:0030054">
    <property type="term" value="C:cell junction"/>
    <property type="evidence" value="ECO:0007669"/>
    <property type="project" value="UniProtKB-ARBA"/>
</dbReference>
<evidence type="ECO:0000313" key="10">
    <source>
        <dbReference type="Proteomes" id="UP000675881"/>
    </source>
</evidence>
<dbReference type="Proteomes" id="UP000675881">
    <property type="component" value="Chromosome 5"/>
</dbReference>
<protein>
    <submittedName>
        <fullName evidence="8">MAGUK p55 subfamily member 4,MAGUK p55 subfamily member 7</fullName>
    </submittedName>
</protein>
<dbReference type="Gene3D" id="3.40.50.300">
    <property type="entry name" value="P-loop containing nucleotide triphosphate hydrolases"/>
    <property type="match status" value="1"/>
</dbReference>
<feature type="domain" description="L27" evidence="7">
    <location>
        <begin position="67"/>
        <end position="121"/>
    </location>
</feature>
<dbReference type="CDD" id="cd00071">
    <property type="entry name" value="GMPK"/>
    <property type="match status" value="1"/>
</dbReference>
<evidence type="ECO:0000259" key="4">
    <source>
        <dbReference type="PROSITE" id="PS50002"/>
    </source>
</evidence>
<dbReference type="CDD" id="cd11862">
    <property type="entry name" value="SH3_MPP"/>
    <property type="match status" value="1"/>
</dbReference>
<dbReference type="SMART" id="SM00569">
    <property type="entry name" value="L27"/>
    <property type="match status" value="2"/>
</dbReference>
<dbReference type="SUPFAM" id="SSF52540">
    <property type="entry name" value="P-loop containing nucleoside triphosphate hydrolases"/>
    <property type="match status" value="1"/>
</dbReference>
<evidence type="ECO:0000256" key="2">
    <source>
        <dbReference type="ARBA" id="ARBA00022443"/>
    </source>
</evidence>
<sequence>MTGAHTNWTPDPAVGHLLHTLRRFRRLSDADEEEEFLESILQCRELNALVKAHNVILFCNQEQCPVVSNGCQIAGDVMEDIRPYALMIEECRELYGLLTTPHVKNLLLSHDTIAQRDYLPKLCNVPYEVDEDEDTIKMVQLIKSNDPLGDQKSTEPIVGATIKAEEATGRILIARVMHGGAADRSGLISVGDEIIEVNGINVEGKSPNDVLRILQMAQNTITFKLIPNENRQMCRESRIRLRALFDYDPSDDKYIPCKEAGLPFVKGEIIHIVSQDDPYWWQARKEQDRNMRAGLIPSRALQERRIVQERNEISKEDQGVPASLICGGLFSNSSSNNYNTMPDPSSYTLCTGNELSMNGKIKKVIYDLTENEEFDKDEIATYEEVARLFPRPGSYRPIVLIGPPGVGRNELKRRIIALDPDRHKATVPHTSRPKKPGEVHGTDYYFTTRDQMQVDINLGKFIEHGEYRGNLYGTSTDGIRDLIHAGIQPIICPHYQALKMLRTAELKPFIIYIEAPPFERLKETRHQAYARSTFDETSSRAFTDEEFVTMIRLGQKVESHYGHWIDLTIVNEDLNEAFEQLVKAIRRLDQDAHWVPVSWVQ</sequence>
<evidence type="ECO:0000256" key="1">
    <source>
        <dbReference type="ARBA" id="ARBA00007014"/>
    </source>
</evidence>
<dbReference type="PROSITE" id="PS50106">
    <property type="entry name" value="PDZ"/>
    <property type="match status" value="1"/>
</dbReference>
<gene>
    <name evidence="8" type="ORF">LSAA_9722</name>
</gene>
<dbReference type="SMART" id="SM00326">
    <property type="entry name" value="SH3"/>
    <property type="match status" value="1"/>
</dbReference>
<dbReference type="AlphaFoldDB" id="A0A0K2T4Y8"/>
<dbReference type="EMBL" id="HG994584">
    <property type="protein sequence ID" value="CAF2958541.1"/>
    <property type="molecule type" value="Genomic_DNA"/>
</dbReference>
<dbReference type="PROSITE" id="PS51022">
    <property type="entry name" value="L27"/>
    <property type="match status" value="1"/>
</dbReference>
<dbReference type="InterPro" id="IPR008145">
    <property type="entry name" value="GK/Ca_channel_bsu"/>
</dbReference>
<dbReference type="Pfam" id="PF00625">
    <property type="entry name" value="Guanylate_kin"/>
    <property type="match status" value="1"/>
</dbReference>
<evidence type="ECO:0000256" key="3">
    <source>
        <dbReference type="PROSITE-ProRule" id="PRU00192"/>
    </source>
</evidence>
<dbReference type="SMART" id="SM00072">
    <property type="entry name" value="GuKc"/>
    <property type="match status" value="1"/>
</dbReference>
<dbReference type="PROSITE" id="PS50002">
    <property type="entry name" value="SH3"/>
    <property type="match status" value="1"/>
</dbReference>
<dbReference type="Pfam" id="PF02828">
    <property type="entry name" value="L27"/>
    <property type="match status" value="1"/>
</dbReference>
<reference evidence="8" key="2">
    <citation type="submission" date="2021-02" db="EMBL/GenBank/DDBJ databases">
        <authorList>
            <person name="Bekaert M."/>
        </authorList>
    </citation>
    <scope>NUCLEOTIDE SEQUENCE</scope>
    <source>
        <strain evidence="8">IoA-00</strain>
    </source>
</reference>
<evidence type="ECO:0000313" key="8">
    <source>
        <dbReference type="EMBL" id="CAF2958541.1"/>
    </source>
</evidence>
<dbReference type="InterPro" id="IPR036028">
    <property type="entry name" value="SH3-like_dom_sf"/>
</dbReference>
<dbReference type="InterPro" id="IPR014775">
    <property type="entry name" value="L27_C"/>
</dbReference>
<dbReference type="Gene3D" id="2.30.42.10">
    <property type="match status" value="1"/>
</dbReference>
<dbReference type="Pfam" id="PF00595">
    <property type="entry name" value="PDZ"/>
    <property type="match status" value="1"/>
</dbReference>
<dbReference type="OrthoDB" id="439127at2759"/>
<dbReference type="SUPFAM" id="SSF50156">
    <property type="entry name" value="PDZ domain-like"/>
    <property type="match status" value="1"/>
</dbReference>
<dbReference type="Pfam" id="PF07653">
    <property type="entry name" value="SH3_2"/>
    <property type="match status" value="1"/>
</dbReference>
<dbReference type="FunFam" id="3.30.63.10:FF:000002">
    <property type="entry name" value="Guanylate kinase 1"/>
    <property type="match status" value="1"/>
</dbReference>
<keyword evidence="10" id="KW-1185">Reference proteome</keyword>
<dbReference type="InterPro" id="IPR004172">
    <property type="entry name" value="L27_dom"/>
</dbReference>
<organism evidence="9">
    <name type="scientific">Lepeophtheirus salmonis</name>
    <name type="common">Salmon louse</name>
    <name type="synonym">Caligus salmonis</name>
    <dbReference type="NCBI Taxonomy" id="72036"/>
    <lineage>
        <taxon>Eukaryota</taxon>
        <taxon>Metazoa</taxon>
        <taxon>Ecdysozoa</taxon>
        <taxon>Arthropoda</taxon>
        <taxon>Crustacea</taxon>
        <taxon>Multicrustacea</taxon>
        <taxon>Hexanauplia</taxon>
        <taxon>Copepoda</taxon>
        <taxon>Siphonostomatoida</taxon>
        <taxon>Caligidae</taxon>
        <taxon>Lepeophtheirus</taxon>
    </lineage>
</organism>
<proteinExistence type="inferred from homology"/>
<dbReference type="CDD" id="cd06799">
    <property type="entry name" value="PDZ_MPP3-MPP4-MPP7-like"/>
    <property type="match status" value="1"/>
</dbReference>
<dbReference type="InterPro" id="IPR036034">
    <property type="entry name" value="PDZ_sf"/>
</dbReference>
<dbReference type="PROSITE" id="PS00856">
    <property type="entry name" value="GUANYLATE_KINASE_1"/>
    <property type="match status" value="1"/>
</dbReference>
<dbReference type="SUPFAM" id="SSF101288">
    <property type="entry name" value="L27 domain"/>
    <property type="match status" value="1"/>
</dbReference>
<feature type="domain" description="SH3" evidence="4">
    <location>
        <begin position="236"/>
        <end position="306"/>
    </location>
</feature>